<name>A0A9P1EDN2_CUSEU</name>
<evidence type="ECO:0000313" key="2">
    <source>
        <dbReference type="Proteomes" id="UP001152484"/>
    </source>
</evidence>
<reference evidence="1" key="1">
    <citation type="submission" date="2022-07" db="EMBL/GenBank/DDBJ databases">
        <authorList>
            <person name="Macas J."/>
            <person name="Novak P."/>
            <person name="Neumann P."/>
        </authorList>
    </citation>
    <scope>NUCLEOTIDE SEQUENCE</scope>
</reference>
<dbReference type="AlphaFoldDB" id="A0A9P1EDN2"/>
<keyword evidence="2" id="KW-1185">Reference proteome</keyword>
<proteinExistence type="predicted"/>
<dbReference type="EMBL" id="CAMAPE010000035">
    <property type="protein sequence ID" value="CAH9097584.1"/>
    <property type="molecule type" value="Genomic_DNA"/>
</dbReference>
<dbReference type="Proteomes" id="UP001152484">
    <property type="component" value="Unassembled WGS sequence"/>
</dbReference>
<protein>
    <submittedName>
        <fullName evidence="1">Uncharacterized protein</fullName>
    </submittedName>
</protein>
<evidence type="ECO:0000313" key="1">
    <source>
        <dbReference type="EMBL" id="CAH9097584.1"/>
    </source>
</evidence>
<accession>A0A9P1EDN2</accession>
<organism evidence="1 2">
    <name type="scientific">Cuscuta europaea</name>
    <name type="common">European dodder</name>
    <dbReference type="NCBI Taxonomy" id="41803"/>
    <lineage>
        <taxon>Eukaryota</taxon>
        <taxon>Viridiplantae</taxon>
        <taxon>Streptophyta</taxon>
        <taxon>Embryophyta</taxon>
        <taxon>Tracheophyta</taxon>
        <taxon>Spermatophyta</taxon>
        <taxon>Magnoliopsida</taxon>
        <taxon>eudicotyledons</taxon>
        <taxon>Gunneridae</taxon>
        <taxon>Pentapetalae</taxon>
        <taxon>asterids</taxon>
        <taxon>lamiids</taxon>
        <taxon>Solanales</taxon>
        <taxon>Convolvulaceae</taxon>
        <taxon>Cuscuteae</taxon>
        <taxon>Cuscuta</taxon>
        <taxon>Cuscuta subgen. Cuscuta</taxon>
    </lineage>
</organism>
<gene>
    <name evidence="1" type="ORF">CEURO_LOCUS13908</name>
</gene>
<comment type="caution">
    <text evidence="1">The sequence shown here is derived from an EMBL/GenBank/DDBJ whole genome shotgun (WGS) entry which is preliminary data.</text>
</comment>
<sequence>MAWGGDGLGLRARGGCGPSDPGLAVDGRVELVGDDGFGGVLWRGHRTEGTATWRSRGRLRENEQIVCSGGTASGVERGIAAVRCIPHGYVSAVVETTRR</sequence>